<dbReference type="Gene3D" id="3.40.50.150">
    <property type="entry name" value="Vaccinia Virus protein VP39"/>
    <property type="match status" value="1"/>
</dbReference>
<dbReference type="OrthoDB" id="411785at2759"/>
<dbReference type="SUPFAM" id="SSF53335">
    <property type="entry name" value="S-adenosyl-L-methionine-dependent methyltransferases"/>
    <property type="match status" value="1"/>
</dbReference>
<evidence type="ECO:0000256" key="3">
    <source>
        <dbReference type="ARBA" id="ARBA00022679"/>
    </source>
</evidence>
<dbReference type="GO" id="GO:0008168">
    <property type="term" value="F:methyltransferase activity"/>
    <property type="evidence" value="ECO:0007669"/>
    <property type="project" value="UniProtKB-KW"/>
</dbReference>
<evidence type="ECO:0008006" key="6">
    <source>
        <dbReference type="Google" id="ProtNLM"/>
    </source>
</evidence>
<dbReference type="GeneID" id="40743758"/>
<dbReference type="InterPro" id="IPR051419">
    <property type="entry name" value="Lys/N-term_MeTrsfase_sf"/>
</dbReference>
<dbReference type="AlphaFoldDB" id="A0A074X177"/>
<keyword evidence="3" id="KW-0808">Transferase</keyword>
<keyword evidence="5" id="KW-1185">Reference proteome</keyword>
<comment type="similarity">
    <text evidence="1">Belongs to the methyltransferase superfamily.</text>
</comment>
<dbReference type="HOGENOM" id="CLU_034313_0_0_1"/>
<evidence type="ECO:0000313" key="5">
    <source>
        <dbReference type="Proteomes" id="UP000030706"/>
    </source>
</evidence>
<dbReference type="PANTHER" id="PTHR12176">
    <property type="entry name" value="SAM-DEPENDENT METHYLTRANSFERASE SUPERFAMILY PROTEIN"/>
    <property type="match status" value="1"/>
</dbReference>
<protein>
    <recommendedName>
        <fullName evidence="6">Methyltransferase domain-containing protein</fullName>
    </recommendedName>
</protein>
<dbReference type="InterPro" id="IPR029063">
    <property type="entry name" value="SAM-dependent_MTases_sf"/>
</dbReference>
<dbReference type="Proteomes" id="UP000030706">
    <property type="component" value="Unassembled WGS sequence"/>
</dbReference>
<sequence length="277" mass="31003">MPPSFGDLTYWNTRFSSEENFDWLVADFTILEPVLQDGGKDGKGKTPQILHIGCGNSLLSFQLRELVETATQLHNCDYSSVVIKRQRQREEELLQKNDHAARSGGREVQSRWSVLDLLDPEQIANVRKGGDGEDGGGEDGGVYDIIIDKSTTDAISCAEDVVVGLPYCINNINTSTSSNHTSPQKAAIYPPHILAIHLAYLARPGCRWVVLSYSSSRFSDWEGEEMPQGLPQPGELWKLVKHEEIVQSPDPEDKVHRPPEMHHLYILERTGVELKEV</sequence>
<evidence type="ECO:0000256" key="2">
    <source>
        <dbReference type="ARBA" id="ARBA00022603"/>
    </source>
</evidence>
<evidence type="ECO:0000256" key="1">
    <source>
        <dbReference type="ARBA" id="ARBA00008361"/>
    </source>
</evidence>
<dbReference type="PANTHER" id="PTHR12176:SF84">
    <property type="entry name" value="METHYLTRANSFERASE DOMAIN-CONTAINING PROTEIN"/>
    <property type="match status" value="1"/>
</dbReference>
<proteinExistence type="inferred from homology"/>
<dbReference type="GO" id="GO:0032259">
    <property type="term" value="P:methylation"/>
    <property type="evidence" value="ECO:0007669"/>
    <property type="project" value="UniProtKB-KW"/>
</dbReference>
<dbReference type="EMBL" id="KL585009">
    <property type="protein sequence ID" value="KEQ79128.1"/>
    <property type="molecule type" value="Genomic_DNA"/>
</dbReference>
<gene>
    <name evidence="4" type="ORF">M438DRAFT_284296</name>
</gene>
<reference evidence="4 5" key="1">
    <citation type="journal article" date="2014" name="BMC Genomics">
        <title>Genome sequencing of four Aureobasidium pullulans varieties: biotechnological potential, stress tolerance, and description of new species.</title>
        <authorList>
            <person name="Gostin Ar C."/>
            <person name="Ohm R.A."/>
            <person name="Kogej T."/>
            <person name="Sonjak S."/>
            <person name="Turk M."/>
            <person name="Zajc J."/>
            <person name="Zalar P."/>
            <person name="Grube M."/>
            <person name="Sun H."/>
            <person name="Han J."/>
            <person name="Sharma A."/>
            <person name="Chiniquy J."/>
            <person name="Ngan C.Y."/>
            <person name="Lipzen A."/>
            <person name="Barry K."/>
            <person name="Grigoriev I.V."/>
            <person name="Gunde-Cimerman N."/>
        </authorList>
    </citation>
    <scope>NUCLEOTIDE SEQUENCE [LARGE SCALE GENOMIC DNA]</scope>
    <source>
        <strain evidence="4 5">EXF-150</strain>
    </source>
</reference>
<keyword evidence="2" id="KW-0489">Methyltransferase</keyword>
<evidence type="ECO:0000313" key="4">
    <source>
        <dbReference type="EMBL" id="KEQ79128.1"/>
    </source>
</evidence>
<organism evidence="4 5">
    <name type="scientific">Aureobasidium pullulans EXF-150</name>
    <dbReference type="NCBI Taxonomy" id="1043002"/>
    <lineage>
        <taxon>Eukaryota</taxon>
        <taxon>Fungi</taxon>
        <taxon>Dikarya</taxon>
        <taxon>Ascomycota</taxon>
        <taxon>Pezizomycotina</taxon>
        <taxon>Dothideomycetes</taxon>
        <taxon>Dothideomycetidae</taxon>
        <taxon>Dothideales</taxon>
        <taxon>Saccotheciaceae</taxon>
        <taxon>Aureobasidium</taxon>
    </lineage>
</organism>
<accession>A0A074X177</accession>
<name>A0A074X177_AURPU</name>
<dbReference type="RefSeq" id="XP_029755315.1">
    <property type="nucleotide sequence ID" value="XM_029901452.1"/>
</dbReference>